<dbReference type="PIRSF" id="PIRSF019455">
    <property type="entry name" value="CopR_AtkY"/>
    <property type="match status" value="1"/>
</dbReference>
<dbReference type="RefSeq" id="WP_073076796.1">
    <property type="nucleotide sequence ID" value="NZ_FQXV01000003.1"/>
</dbReference>
<evidence type="ECO:0000256" key="3">
    <source>
        <dbReference type="ARBA" id="ARBA00023125"/>
    </source>
</evidence>
<dbReference type="GO" id="GO:0045892">
    <property type="term" value="P:negative regulation of DNA-templated transcription"/>
    <property type="evidence" value="ECO:0007669"/>
    <property type="project" value="InterPro"/>
</dbReference>
<dbReference type="STRING" id="1123282.SAMN02745823_01251"/>
<dbReference type="GO" id="GO:0003677">
    <property type="term" value="F:DNA binding"/>
    <property type="evidence" value="ECO:0007669"/>
    <property type="project" value="UniProtKB-KW"/>
</dbReference>
<dbReference type="Pfam" id="PF03965">
    <property type="entry name" value="Penicillinase_R"/>
    <property type="match status" value="1"/>
</dbReference>
<dbReference type="InterPro" id="IPR036388">
    <property type="entry name" value="WH-like_DNA-bd_sf"/>
</dbReference>
<reference evidence="5 6" key="1">
    <citation type="submission" date="2016-11" db="EMBL/GenBank/DDBJ databases">
        <authorList>
            <person name="Jaros S."/>
            <person name="Januszkiewicz K."/>
            <person name="Wedrychowicz H."/>
        </authorList>
    </citation>
    <scope>NUCLEOTIDE SEQUENCE [LARGE SCALE GENOMIC DNA]</scope>
    <source>
        <strain evidence="5 6">DSM 10068</strain>
    </source>
</reference>
<evidence type="ECO:0000313" key="6">
    <source>
        <dbReference type="Proteomes" id="UP000183995"/>
    </source>
</evidence>
<organism evidence="5 6">
    <name type="scientific">Sporobacter termitidis DSM 10068</name>
    <dbReference type="NCBI Taxonomy" id="1123282"/>
    <lineage>
        <taxon>Bacteria</taxon>
        <taxon>Bacillati</taxon>
        <taxon>Bacillota</taxon>
        <taxon>Clostridia</taxon>
        <taxon>Eubacteriales</taxon>
        <taxon>Oscillospiraceae</taxon>
        <taxon>Sporobacter</taxon>
    </lineage>
</organism>
<dbReference type="Proteomes" id="UP000183995">
    <property type="component" value="Unassembled WGS sequence"/>
</dbReference>
<dbReference type="EMBL" id="FQXV01000003">
    <property type="protein sequence ID" value="SHH86407.1"/>
    <property type="molecule type" value="Genomic_DNA"/>
</dbReference>
<dbReference type="Gene3D" id="1.10.4040.10">
    <property type="entry name" value="Penicillinase repressor domain"/>
    <property type="match status" value="1"/>
</dbReference>
<keyword evidence="4" id="KW-0804">Transcription</keyword>
<keyword evidence="6" id="KW-1185">Reference proteome</keyword>
<dbReference type="OrthoDB" id="9795583at2"/>
<keyword evidence="3" id="KW-0238">DNA-binding</keyword>
<name>A0A1M5WG47_9FIRM</name>
<accession>A0A1M5WG47</accession>
<dbReference type="SUPFAM" id="SSF46785">
    <property type="entry name" value="Winged helix' DNA-binding domain"/>
    <property type="match status" value="1"/>
</dbReference>
<sequence length="123" mass="14202">MSIKLFDSELNVMNVLWRHGTLPASQIAQILKAETGWNRNTTYTIIKKCIEKDVIERTEPNFVCRALVSREEAQEQETNELIDKMFSGSEELFFTAFLSKKHLSDDQLTRMKVLIESFSEAKA</sequence>
<protein>
    <submittedName>
        <fullName evidence="5">Predicted transcriptional regulator</fullName>
    </submittedName>
</protein>
<comment type="similarity">
    <text evidence="1">Belongs to the BlaI transcriptional regulatory family.</text>
</comment>
<evidence type="ECO:0000313" key="5">
    <source>
        <dbReference type="EMBL" id="SHH86407.1"/>
    </source>
</evidence>
<keyword evidence="2" id="KW-0805">Transcription regulation</keyword>
<dbReference type="InterPro" id="IPR005650">
    <property type="entry name" value="BlaI_family"/>
</dbReference>
<gene>
    <name evidence="5" type="ORF">SAMN02745823_01251</name>
</gene>
<evidence type="ECO:0000256" key="2">
    <source>
        <dbReference type="ARBA" id="ARBA00023015"/>
    </source>
</evidence>
<evidence type="ECO:0000256" key="1">
    <source>
        <dbReference type="ARBA" id="ARBA00011046"/>
    </source>
</evidence>
<dbReference type="InterPro" id="IPR036390">
    <property type="entry name" value="WH_DNA-bd_sf"/>
</dbReference>
<proteinExistence type="inferred from homology"/>
<evidence type="ECO:0000256" key="4">
    <source>
        <dbReference type="ARBA" id="ARBA00023163"/>
    </source>
</evidence>
<dbReference type="AlphaFoldDB" id="A0A1M5WG47"/>
<dbReference type="Gene3D" id="1.10.10.10">
    <property type="entry name" value="Winged helix-like DNA-binding domain superfamily/Winged helix DNA-binding domain"/>
    <property type="match status" value="1"/>
</dbReference>